<proteinExistence type="predicted"/>
<evidence type="ECO:0000313" key="2">
    <source>
        <dbReference type="Proteomes" id="UP000035268"/>
    </source>
</evidence>
<gene>
    <name evidence="1" type="ORF">L21SP4_01202</name>
</gene>
<dbReference type="KEGG" id="vbl:L21SP4_01202"/>
<dbReference type="Pfam" id="PF13469">
    <property type="entry name" value="Sulfotransfer_3"/>
    <property type="match status" value="1"/>
</dbReference>
<sequence length="333" mass="38797">MNTESSHITEAHPPVLHIGYPKCASTYLQQLIFPELGNVTNLSAAPWDEKCYLLMSDMNPQRYRRLIENRRTCVRSDRPHSIISCEAFVQFLFRGFEDHFARNLRRHGVDPDRCLRDNADIAARLKAEHPGARILIVIREPVQWALSRYKMHYRAGQTSSTFAEFTREPLEDYDGMEQRYRELFGPPQVRVIPFELLREDASAFVDQVTSFIAPGIELAAPQRKLNAAPPLRRTVETGREKARVKAEWEPCKCRSLRARLRHRLARWKVSTQVRFKNFLRYGDQPFDIEVDEACAARIRDAFAPGLRRLCERTGLDLERYGYRTGPRREGRRP</sequence>
<name>A0A0G3EI13_9BACT</name>
<evidence type="ECO:0008006" key="3">
    <source>
        <dbReference type="Google" id="ProtNLM"/>
    </source>
</evidence>
<protein>
    <recommendedName>
        <fullName evidence="3">Sulfotransferase domain protein</fullName>
    </recommendedName>
</protein>
<dbReference type="OrthoDB" id="7540582at2"/>
<keyword evidence="2" id="KW-1185">Reference proteome</keyword>
<organism evidence="1 2">
    <name type="scientific">Kiritimatiella glycovorans</name>
    <dbReference type="NCBI Taxonomy" id="1307763"/>
    <lineage>
        <taxon>Bacteria</taxon>
        <taxon>Pseudomonadati</taxon>
        <taxon>Kiritimatiellota</taxon>
        <taxon>Kiritimatiellia</taxon>
        <taxon>Kiritimatiellales</taxon>
        <taxon>Kiritimatiellaceae</taxon>
        <taxon>Kiritimatiella</taxon>
    </lineage>
</organism>
<reference evidence="1 2" key="2">
    <citation type="journal article" date="2016" name="ISME J.">
        <title>Characterization of the first cultured representative of Verrucomicrobia subdivision 5 indicates the proposal of a novel phylum.</title>
        <authorList>
            <person name="Spring S."/>
            <person name="Bunk B."/>
            <person name="Sproer C."/>
            <person name="Schumann P."/>
            <person name="Rohde M."/>
            <person name="Tindall B.J."/>
            <person name="Klenk H.P."/>
        </authorList>
    </citation>
    <scope>NUCLEOTIDE SEQUENCE [LARGE SCALE GENOMIC DNA]</scope>
    <source>
        <strain evidence="1 2">L21-Fru-AB</strain>
    </source>
</reference>
<dbReference type="RefSeq" id="WP_052881780.1">
    <property type="nucleotide sequence ID" value="NZ_CP010904.1"/>
</dbReference>
<dbReference type="EMBL" id="CP010904">
    <property type="protein sequence ID" value="AKJ64450.1"/>
    <property type="molecule type" value="Genomic_DNA"/>
</dbReference>
<dbReference type="SUPFAM" id="SSF52540">
    <property type="entry name" value="P-loop containing nucleoside triphosphate hydrolases"/>
    <property type="match status" value="1"/>
</dbReference>
<evidence type="ECO:0000313" key="1">
    <source>
        <dbReference type="EMBL" id="AKJ64450.1"/>
    </source>
</evidence>
<dbReference type="STRING" id="1307763.L21SP4_01202"/>
<dbReference type="Proteomes" id="UP000035268">
    <property type="component" value="Chromosome"/>
</dbReference>
<dbReference type="InterPro" id="IPR027417">
    <property type="entry name" value="P-loop_NTPase"/>
</dbReference>
<dbReference type="Gene3D" id="3.40.50.300">
    <property type="entry name" value="P-loop containing nucleotide triphosphate hydrolases"/>
    <property type="match status" value="1"/>
</dbReference>
<dbReference type="AlphaFoldDB" id="A0A0G3EI13"/>
<accession>A0A0G3EI13</accession>
<reference evidence="2" key="1">
    <citation type="submission" date="2015-02" db="EMBL/GenBank/DDBJ databases">
        <title>Description and complete genome sequence of the first cultured representative of the subdivision 5 of the Verrucomicrobia phylum.</title>
        <authorList>
            <person name="Spring S."/>
            <person name="Bunk B."/>
            <person name="Sproer C."/>
            <person name="Klenk H.-P."/>
        </authorList>
    </citation>
    <scope>NUCLEOTIDE SEQUENCE [LARGE SCALE GENOMIC DNA]</scope>
    <source>
        <strain evidence="2">L21-Fru-AB</strain>
    </source>
</reference>